<proteinExistence type="predicted"/>
<organism evidence="1 2">
    <name type="scientific">Plastoroseomonas hellenica</name>
    <dbReference type="NCBI Taxonomy" id="2687306"/>
    <lineage>
        <taxon>Bacteria</taxon>
        <taxon>Pseudomonadati</taxon>
        <taxon>Pseudomonadota</taxon>
        <taxon>Alphaproteobacteria</taxon>
        <taxon>Acetobacterales</taxon>
        <taxon>Acetobacteraceae</taxon>
        <taxon>Plastoroseomonas</taxon>
    </lineage>
</organism>
<dbReference type="GO" id="GO:0008168">
    <property type="term" value="F:methyltransferase activity"/>
    <property type="evidence" value="ECO:0007669"/>
    <property type="project" value="UniProtKB-KW"/>
</dbReference>
<keyword evidence="1" id="KW-0489">Methyltransferase</keyword>
<dbReference type="RefSeq" id="WP_211850544.1">
    <property type="nucleotide sequence ID" value="NZ_JAAGBB010000001.1"/>
</dbReference>
<comment type="caution">
    <text evidence="1">The sequence shown here is derived from an EMBL/GenBank/DDBJ whole genome shotgun (WGS) entry which is preliminary data.</text>
</comment>
<keyword evidence="2" id="KW-1185">Reference proteome</keyword>
<accession>A0ABS5ERM8</accession>
<reference evidence="2" key="1">
    <citation type="journal article" date="2021" name="Syst. Appl. Microbiol.">
        <title>Roseomonas hellenica sp. nov., isolated from roots of wild-growing Alkanna tinctoria.</title>
        <authorList>
            <person name="Rat A."/>
            <person name="Naranjo H.D."/>
            <person name="Lebbe L."/>
            <person name="Cnockaert M."/>
            <person name="Krigas N."/>
            <person name="Grigoriadou K."/>
            <person name="Maloupa E."/>
            <person name="Willems A."/>
        </authorList>
    </citation>
    <scope>NUCLEOTIDE SEQUENCE [LARGE SCALE GENOMIC DNA]</scope>
    <source>
        <strain evidence="2">LMG 31523</strain>
    </source>
</reference>
<dbReference type="SUPFAM" id="SSF53335">
    <property type="entry name" value="S-adenosyl-L-methionine-dependent methyltransferases"/>
    <property type="match status" value="1"/>
</dbReference>
<keyword evidence="1" id="KW-0808">Transferase</keyword>
<name>A0ABS5ERM8_9PROT</name>
<dbReference type="EMBL" id="JAAGBB010000001">
    <property type="protein sequence ID" value="MBR0662954.1"/>
    <property type="molecule type" value="Genomic_DNA"/>
</dbReference>
<sequence>MGVPSPGLFGVIERLQGGMPWGSVLDAGTGARSAGWISFLPSLRWTGVSADPDLLAKTRAAVAHQMRAGDRLIAGNWADPALLAGEAHDTVIAEYLLGALEAYAPYFQENLFLRLRPLVRRRLYVIGLDPYVLGRPEDAAGRLVQEIGRFRDACHLLAGETPYREYPAEWVADRLAGAGLRIRFAQRFPNHYDMRWVELQIATASALIARTADAALAKALAGQAAELRRHAQLLCDQEGGLVHGHDYLIAAEPG</sequence>
<dbReference type="GO" id="GO:0032259">
    <property type="term" value="P:methylation"/>
    <property type="evidence" value="ECO:0007669"/>
    <property type="project" value="UniProtKB-KW"/>
</dbReference>
<evidence type="ECO:0000313" key="1">
    <source>
        <dbReference type="EMBL" id="MBR0662954.1"/>
    </source>
</evidence>
<protein>
    <submittedName>
        <fullName evidence="1">Class I SAM-dependent methyltransferase</fullName>
    </submittedName>
</protein>
<dbReference type="InterPro" id="IPR029063">
    <property type="entry name" value="SAM-dependent_MTases_sf"/>
</dbReference>
<evidence type="ECO:0000313" key="2">
    <source>
        <dbReference type="Proteomes" id="UP001196870"/>
    </source>
</evidence>
<dbReference type="Proteomes" id="UP001196870">
    <property type="component" value="Unassembled WGS sequence"/>
</dbReference>
<gene>
    <name evidence="1" type="ORF">GXW71_01175</name>
</gene>